<keyword evidence="4" id="KW-1185">Reference proteome</keyword>
<gene>
    <name evidence="2" type="ORF">CAPTEDRAFT_219192</name>
</gene>
<feature type="compositionally biased region" description="Low complexity" evidence="1">
    <location>
        <begin position="254"/>
        <end position="269"/>
    </location>
</feature>
<feature type="region of interest" description="Disordered" evidence="1">
    <location>
        <begin position="247"/>
        <end position="289"/>
    </location>
</feature>
<accession>R7TSX3</accession>
<feature type="compositionally biased region" description="Basic and acidic residues" evidence="1">
    <location>
        <begin position="280"/>
        <end position="289"/>
    </location>
</feature>
<sequence>MAFPKGVPVDPCIGKRGAPLPLSAYKGSGSRLSRGSSTITRNSVAKQTIVTICPRRIQSDTHTDYTVYWSEVVSSRSQHLRTAAGLYVYGLRAIQIAVACVWPSPMLLYNTTIIKSHSTYSLTQKFAKKAYCMNRQTGSATIDSESLSVMRTAFILCLALGTLVLGAPSQSDGEILGDDIIKDELKELVAEDDEQPAMETQSKTAPSTAEFGFNPLTFKLIATLVEQAEVAAEREYAAQLLQAVERNRQEDELQTQTTPEKTTTSTSAPPSEPVMSLAEQEAHKDAVHQKYENRLKAFLQHLPFPLSEREAPLKTEDNDQ</sequence>
<dbReference type="EMBL" id="KB308745">
    <property type="protein sequence ID" value="ELT96707.1"/>
    <property type="molecule type" value="Genomic_DNA"/>
</dbReference>
<dbReference type="Proteomes" id="UP000014760">
    <property type="component" value="Unassembled WGS sequence"/>
</dbReference>
<protein>
    <submittedName>
        <fullName evidence="2 3">Uncharacterized protein</fullName>
    </submittedName>
</protein>
<reference evidence="4" key="1">
    <citation type="submission" date="2012-12" db="EMBL/GenBank/DDBJ databases">
        <authorList>
            <person name="Hellsten U."/>
            <person name="Grimwood J."/>
            <person name="Chapman J.A."/>
            <person name="Shapiro H."/>
            <person name="Aerts A."/>
            <person name="Otillar R.P."/>
            <person name="Terry A.Y."/>
            <person name="Boore J.L."/>
            <person name="Simakov O."/>
            <person name="Marletaz F."/>
            <person name="Cho S.-J."/>
            <person name="Edsinger-Gonzales E."/>
            <person name="Havlak P."/>
            <person name="Kuo D.-H."/>
            <person name="Larsson T."/>
            <person name="Lv J."/>
            <person name="Arendt D."/>
            <person name="Savage R."/>
            <person name="Osoegawa K."/>
            <person name="de Jong P."/>
            <person name="Lindberg D.R."/>
            <person name="Seaver E.C."/>
            <person name="Weisblat D.A."/>
            <person name="Putnam N.H."/>
            <person name="Grigoriev I.V."/>
            <person name="Rokhsar D.S."/>
        </authorList>
    </citation>
    <scope>NUCLEOTIDE SEQUENCE</scope>
    <source>
        <strain evidence="4">I ESC-2004</strain>
    </source>
</reference>
<reference evidence="3" key="3">
    <citation type="submission" date="2015-06" db="UniProtKB">
        <authorList>
            <consortium name="EnsemblMetazoa"/>
        </authorList>
    </citation>
    <scope>IDENTIFICATION</scope>
</reference>
<proteinExistence type="predicted"/>
<evidence type="ECO:0000313" key="2">
    <source>
        <dbReference type="EMBL" id="ELT96707.1"/>
    </source>
</evidence>
<reference evidence="2 4" key="2">
    <citation type="journal article" date="2013" name="Nature">
        <title>Insights into bilaterian evolution from three spiralian genomes.</title>
        <authorList>
            <person name="Simakov O."/>
            <person name="Marletaz F."/>
            <person name="Cho S.J."/>
            <person name="Edsinger-Gonzales E."/>
            <person name="Havlak P."/>
            <person name="Hellsten U."/>
            <person name="Kuo D.H."/>
            <person name="Larsson T."/>
            <person name="Lv J."/>
            <person name="Arendt D."/>
            <person name="Savage R."/>
            <person name="Osoegawa K."/>
            <person name="de Jong P."/>
            <person name="Grimwood J."/>
            <person name="Chapman J.A."/>
            <person name="Shapiro H."/>
            <person name="Aerts A."/>
            <person name="Otillar R.P."/>
            <person name="Terry A.Y."/>
            <person name="Boore J.L."/>
            <person name="Grigoriev I.V."/>
            <person name="Lindberg D.R."/>
            <person name="Seaver E.C."/>
            <person name="Weisblat D.A."/>
            <person name="Putnam N.H."/>
            <person name="Rokhsar D.S."/>
        </authorList>
    </citation>
    <scope>NUCLEOTIDE SEQUENCE</scope>
    <source>
        <strain evidence="2 4">I ESC-2004</strain>
    </source>
</reference>
<dbReference type="EnsemblMetazoa" id="CapteT219192">
    <property type="protein sequence ID" value="CapteP219192"/>
    <property type="gene ID" value="CapteG219192"/>
</dbReference>
<dbReference type="AlphaFoldDB" id="R7TSX3"/>
<name>R7TSX3_CAPTE</name>
<evidence type="ECO:0000256" key="1">
    <source>
        <dbReference type="SAM" id="MobiDB-lite"/>
    </source>
</evidence>
<evidence type="ECO:0000313" key="3">
    <source>
        <dbReference type="EnsemblMetazoa" id="CapteP219192"/>
    </source>
</evidence>
<organism evidence="2">
    <name type="scientific">Capitella teleta</name>
    <name type="common">Polychaete worm</name>
    <dbReference type="NCBI Taxonomy" id="283909"/>
    <lineage>
        <taxon>Eukaryota</taxon>
        <taxon>Metazoa</taxon>
        <taxon>Spiralia</taxon>
        <taxon>Lophotrochozoa</taxon>
        <taxon>Annelida</taxon>
        <taxon>Polychaeta</taxon>
        <taxon>Sedentaria</taxon>
        <taxon>Scolecida</taxon>
        <taxon>Capitellidae</taxon>
        <taxon>Capitella</taxon>
    </lineage>
</organism>
<evidence type="ECO:0000313" key="4">
    <source>
        <dbReference type="Proteomes" id="UP000014760"/>
    </source>
</evidence>
<dbReference type="EMBL" id="AMQN01011185">
    <property type="status" value="NOT_ANNOTATED_CDS"/>
    <property type="molecule type" value="Genomic_DNA"/>
</dbReference>
<dbReference type="HOGENOM" id="CLU_869435_0_0_1"/>